<evidence type="ECO:0000313" key="1">
    <source>
        <dbReference type="EMBL" id="PSK58672.1"/>
    </source>
</evidence>
<sequence>MSELKGIPVQTKVRFLGCIESFEVGSDEAIFSYRSTSTPIPTIARVNLEAVLGTPSLSLEVGTWMNVIGYVRGVDSPAEARTAGGTSGTEKKRKVPVHEVVQVQALMAWEAGDVNLADYEEAVLAKRGRD</sequence>
<evidence type="ECO:0000313" key="2">
    <source>
        <dbReference type="Proteomes" id="UP000243723"/>
    </source>
</evidence>
<dbReference type="EMBL" id="NHZQ01000016">
    <property type="protein sequence ID" value="PSK58672.1"/>
    <property type="molecule type" value="Genomic_DNA"/>
</dbReference>
<comment type="caution">
    <text evidence="1">The sequence shown here is derived from an EMBL/GenBank/DDBJ whole genome shotgun (WGS) entry which is preliminary data.</text>
</comment>
<dbReference type="InterPro" id="IPR024222">
    <property type="entry name" value="Ten1_fungal"/>
</dbReference>
<dbReference type="InterPro" id="IPR012340">
    <property type="entry name" value="NA-bd_OB-fold"/>
</dbReference>
<proteinExistence type="predicted"/>
<dbReference type="GO" id="GO:0016233">
    <property type="term" value="P:telomere capping"/>
    <property type="evidence" value="ECO:0007669"/>
    <property type="project" value="InterPro"/>
</dbReference>
<name>A0A2P8ADZ4_9PEZI</name>
<dbReference type="Gene3D" id="2.40.50.140">
    <property type="entry name" value="Nucleic acid-binding proteins"/>
    <property type="match status" value="1"/>
</dbReference>
<dbReference type="GO" id="GO:0043047">
    <property type="term" value="F:single-stranded telomeric DNA binding"/>
    <property type="evidence" value="ECO:0007669"/>
    <property type="project" value="InterPro"/>
</dbReference>
<gene>
    <name evidence="1" type="ORF">B9Z65_6687</name>
</gene>
<dbReference type="Pfam" id="PF12658">
    <property type="entry name" value="Ten1"/>
    <property type="match status" value="1"/>
</dbReference>
<protein>
    <submittedName>
        <fullName evidence="1">Uncharacterized protein</fullName>
    </submittedName>
</protein>
<accession>A0A2P8ADZ4</accession>
<dbReference type="Proteomes" id="UP000243723">
    <property type="component" value="Unassembled WGS sequence"/>
</dbReference>
<organism evidence="1 2">
    <name type="scientific">Elsinoe australis</name>
    <dbReference type="NCBI Taxonomy" id="40998"/>
    <lineage>
        <taxon>Eukaryota</taxon>
        <taxon>Fungi</taxon>
        <taxon>Dikarya</taxon>
        <taxon>Ascomycota</taxon>
        <taxon>Pezizomycotina</taxon>
        <taxon>Dothideomycetes</taxon>
        <taxon>Dothideomycetidae</taxon>
        <taxon>Myriangiales</taxon>
        <taxon>Elsinoaceae</taxon>
        <taxon>Elsinoe</taxon>
    </lineage>
</organism>
<dbReference type="GO" id="GO:1990879">
    <property type="term" value="C:CST complex"/>
    <property type="evidence" value="ECO:0007669"/>
    <property type="project" value="InterPro"/>
</dbReference>
<keyword evidence="2" id="KW-1185">Reference proteome</keyword>
<dbReference type="OrthoDB" id="5275361at2759"/>
<reference evidence="1 2" key="1">
    <citation type="submission" date="2017-05" db="EMBL/GenBank/DDBJ databases">
        <title>Draft genome sequence of Elsinoe australis.</title>
        <authorList>
            <person name="Cheng Q."/>
        </authorList>
    </citation>
    <scope>NUCLEOTIDE SEQUENCE [LARGE SCALE GENOMIC DNA]</scope>
    <source>
        <strain evidence="1 2">NL1</strain>
    </source>
</reference>
<dbReference type="AlphaFoldDB" id="A0A2P8ADZ4"/>